<comment type="caution">
    <text evidence="1">The sequence shown here is derived from an EMBL/GenBank/DDBJ whole genome shotgun (WGS) entry which is preliminary data.</text>
</comment>
<dbReference type="EMBL" id="LAZR01004808">
    <property type="protein sequence ID" value="KKN05415.1"/>
    <property type="molecule type" value="Genomic_DNA"/>
</dbReference>
<proteinExistence type="predicted"/>
<name>A0A0F9MDJ8_9ZZZZ</name>
<accession>A0A0F9MDJ8</accession>
<evidence type="ECO:0000313" key="1">
    <source>
        <dbReference type="EMBL" id="KKN05415.1"/>
    </source>
</evidence>
<reference evidence="1" key="1">
    <citation type="journal article" date="2015" name="Nature">
        <title>Complex archaea that bridge the gap between prokaryotes and eukaryotes.</title>
        <authorList>
            <person name="Spang A."/>
            <person name="Saw J.H."/>
            <person name="Jorgensen S.L."/>
            <person name="Zaremba-Niedzwiedzka K."/>
            <person name="Martijn J."/>
            <person name="Lind A.E."/>
            <person name="van Eijk R."/>
            <person name="Schleper C."/>
            <person name="Guy L."/>
            <person name="Ettema T.J."/>
        </authorList>
    </citation>
    <scope>NUCLEOTIDE SEQUENCE</scope>
</reference>
<dbReference type="AlphaFoldDB" id="A0A0F9MDJ8"/>
<sequence>MSNRTPLERLEGHIKLLRLVLISCEEKLELYRDHSDGQYHGGAEHTSLIGRIKAAMAVTEPKDD</sequence>
<gene>
    <name evidence="1" type="ORF">LCGC14_1087540</name>
</gene>
<protein>
    <submittedName>
        <fullName evidence="1">Uncharacterized protein</fullName>
    </submittedName>
</protein>
<organism evidence="1">
    <name type="scientific">marine sediment metagenome</name>
    <dbReference type="NCBI Taxonomy" id="412755"/>
    <lineage>
        <taxon>unclassified sequences</taxon>
        <taxon>metagenomes</taxon>
        <taxon>ecological metagenomes</taxon>
    </lineage>
</organism>